<evidence type="ECO:0000313" key="1">
    <source>
        <dbReference type="EMBL" id="KRL20258.1"/>
    </source>
</evidence>
<proteinExistence type="predicted"/>
<accession>A0A0R1NRL2</accession>
<name>A0A0R1NRL2_9LACO</name>
<dbReference type="Proteomes" id="UP000051311">
    <property type="component" value="Unassembled WGS sequence"/>
</dbReference>
<dbReference type="STRING" id="1423748.FC37_GL000205"/>
<dbReference type="SUPFAM" id="SSF53850">
    <property type="entry name" value="Periplasmic binding protein-like II"/>
    <property type="match status" value="1"/>
</dbReference>
<gene>
    <name evidence="1" type="ORF">FC37_GL000205</name>
</gene>
<protein>
    <recommendedName>
        <fullName evidence="3">Solute-binding protein family 5 domain-containing protein</fullName>
    </recommendedName>
</protein>
<dbReference type="Gene3D" id="3.40.190.10">
    <property type="entry name" value="Periplasmic binding protein-like II"/>
    <property type="match status" value="1"/>
</dbReference>
<reference evidence="1 2" key="1">
    <citation type="journal article" date="2015" name="Genome Announc.">
        <title>Expanding the biotechnology potential of lactobacilli through comparative genomics of 213 strains and associated genera.</title>
        <authorList>
            <person name="Sun Z."/>
            <person name="Harris H.M."/>
            <person name="McCann A."/>
            <person name="Guo C."/>
            <person name="Argimon S."/>
            <person name="Zhang W."/>
            <person name="Yang X."/>
            <person name="Jeffery I.B."/>
            <person name="Cooney J.C."/>
            <person name="Kagawa T.F."/>
            <person name="Liu W."/>
            <person name="Song Y."/>
            <person name="Salvetti E."/>
            <person name="Wrobel A."/>
            <person name="Rasinkangas P."/>
            <person name="Parkhill J."/>
            <person name="Rea M.C."/>
            <person name="O'Sullivan O."/>
            <person name="Ritari J."/>
            <person name="Douillard F.P."/>
            <person name="Paul Ross R."/>
            <person name="Yang R."/>
            <person name="Briner A.E."/>
            <person name="Felis G.E."/>
            <person name="de Vos W.M."/>
            <person name="Barrangou R."/>
            <person name="Klaenhammer T.R."/>
            <person name="Caufield P.W."/>
            <person name="Cui Y."/>
            <person name="Zhang H."/>
            <person name="O'Toole P.W."/>
        </authorList>
    </citation>
    <scope>NUCLEOTIDE SEQUENCE [LARGE SCALE GENOMIC DNA]</scope>
    <source>
        <strain evidence="1 2">DSM 10532</strain>
    </source>
</reference>
<dbReference type="AlphaFoldDB" id="A0A0R1NRL2"/>
<evidence type="ECO:0008006" key="3">
    <source>
        <dbReference type="Google" id="ProtNLM"/>
    </source>
</evidence>
<organism evidence="1 2">
    <name type="scientific">Lactobacillus gallinarum DSM 10532 = JCM 2011</name>
    <dbReference type="NCBI Taxonomy" id="1423748"/>
    <lineage>
        <taxon>Bacteria</taxon>
        <taxon>Bacillati</taxon>
        <taxon>Bacillota</taxon>
        <taxon>Bacilli</taxon>
        <taxon>Lactobacillales</taxon>
        <taxon>Lactobacillaceae</taxon>
        <taxon>Lactobacillus</taxon>
    </lineage>
</organism>
<sequence>MVRGQSVTWVPNKYYWRGTPKLNKIIAQVVSTNSASQTIKSHKFDIADVVNSQWQVT</sequence>
<evidence type="ECO:0000313" key="2">
    <source>
        <dbReference type="Proteomes" id="UP000051311"/>
    </source>
</evidence>
<dbReference type="PATRIC" id="fig|1423748.3.peg.221"/>
<comment type="caution">
    <text evidence="1">The sequence shown here is derived from an EMBL/GenBank/DDBJ whole genome shotgun (WGS) entry which is preliminary data.</text>
</comment>
<dbReference type="EMBL" id="AZEL01000069">
    <property type="protein sequence ID" value="KRL20258.1"/>
    <property type="molecule type" value="Genomic_DNA"/>
</dbReference>